<dbReference type="Gene3D" id="3.40.50.620">
    <property type="entry name" value="HUPs"/>
    <property type="match status" value="1"/>
</dbReference>
<proteinExistence type="predicted"/>
<gene>
    <name evidence="2" type="primary">LOC105137426</name>
</gene>
<evidence type="ECO:0000313" key="2">
    <source>
        <dbReference type="RefSeq" id="XP_011041457.1"/>
    </source>
</evidence>
<dbReference type="PANTHER" id="PTHR47867:SF1">
    <property type="entry name" value="ADENINE NUCLEOTIDE ALPHA HYDROLASES-LIKE SUPERFAMILY PROTEIN"/>
    <property type="match status" value="1"/>
</dbReference>
<reference evidence="2" key="1">
    <citation type="submission" date="2025-08" db="UniProtKB">
        <authorList>
            <consortium name="RefSeq"/>
        </authorList>
    </citation>
    <scope>IDENTIFICATION</scope>
</reference>
<accession>A0AAJ6Y3S4</accession>
<dbReference type="SUPFAM" id="SSF52402">
    <property type="entry name" value="Adenine nucleotide alpha hydrolases-like"/>
    <property type="match status" value="1"/>
</dbReference>
<dbReference type="PANTHER" id="PTHR47867">
    <property type="entry name" value="ADENINE NUCLEOTIDE ALPHA HYDROLASES-LIKE SUPERFAMILY PROTEIN"/>
    <property type="match status" value="1"/>
</dbReference>
<sequence length="196" mass="21553">MGSETTARSRKVMVVADPSRESAGALQYALSHVVVENDELILLHVESAYSWWNTFSFRKIYSLTPGPMPNSSEGGGGVGEGDFLEAMRQVCRIAQPKIPVRLERTQLMEETKDKANAILNKSNLLRVDLLIIGQRRGFSTAILGYKLSGGSGTKGLDTAEYLIENSKCTCVAVQKRGQNAGYVLNTKTHKNFWLLA</sequence>
<dbReference type="Proteomes" id="UP000694918">
    <property type="component" value="Unplaced"/>
</dbReference>
<dbReference type="InterPro" id="IPR014729">
    <property type="entry name" value="Rossmann-like_a/b/a_fold"/>
</dbReference>
<evidence type="ECO:0000313" key="1">
    <source>
        <dbReference type="Proteomes" id="UP000694918"/>
    </source>
</evidence>
<keyword evidence="1" id="KW-1185">Reference proteome</keyword>
<dbReference type="AlphaFoldDB" id="A0AAJ6Y3S4"/>
<protein>
    <submittedName>
        <fullName evidence="2">Uncharacterized protein LOC105137426 isoform X2</fullName>
    </submittedName>
</protein>
<organism evidence="1 2">
    <name type="scientific">Populus euphratica</name>
    <name type="common">Euphrates poplar</name>
    <dbReference type="NCBI Taxonomy" id="75702"/>
    <lineage>
        <taxon>Eukaryota</taxon>
        <taxon>Viridiplantae</taxon>
        <taxon>Streptophyta</taxon>
        <taxon>Embryophyta</taxon>
        <taxon>Tracheophyta</taxon>
        <taxon>Spermatophyta</taxon>
        <taxon>Magnoliopsida</taxon>
        <taxon>eudicotyledons</taxon>
        <taxon>Gunneridae</taxon>
        <taxon>Pentapetalae</taxon>
        <taxon>rosids</taxon>
        <taxon>fabids</taxon>
        <taxon>Malpighiales</taxon>
        <taxon>Salicaceae</taxon>
        <taxon>Saliceae</taxon>
        <taxon>Populus</taxon>
    </lineage>
</organism>
<dbReference type="RefSeq" id="XP_011041457.1">
    <property type="nucleotide sequence ID" value="XM_011043155.1"/>
</dbReference>
<name>A0AAJ6Y3S4_POPEU</name>
<dbReference type="GeneID" id="105137426"/>